<reference evidence="3" key="1">
    <citation type="submission" date="2015-10" db="EMBL/GenBank/DDBJ databases">
        <title>Draft genome sequence of Salegentibacter mishustinae KCTC 12263.</title>
        <authorList>
            <person name="Lin W."/>
            <person name="Zheng Q."/>
        </authorList>
    </citation>
    <scope>NUCLEOTIDE SEQUENCE [LARGE SCALE GENOMIC DNA]</scope>
    <source>
        <strain evidence="3">KCTC 12263</strain>
    </source>
</reference>
<feature type="transmembrane region" description="Helical" evidence="1">
    <location>
        <begin position="6"/>
        <end position="24"/>
    </location>
</feature>
<dbReference type="RefSeq" id="WP_057481463.1">
    <property type="nucleotide sequence ID" value="NZ_BMWR01000003.1"/>
</dbReference>
<evidence type="ECO:0000313" key="3">
    <source>
        <dbReference type="EMBL" id="KRG28987.1"/>
    </source>
</evidence>
<keyword evidence="1" id="KW-1133">Transmembrane helix</keyword>
<dbReference type="Proteomes" id="UP000051643">
    <property type="component" value="Unassembled WGS sequence"/>
</dbReference>
<dbReference type="NCBIfam" id="TIGR02226">
    <property type="entry name" value="two_anch"/>
    <property type="match status" value="1"/>
</dbReference>
<gene>
    <name evidence="3" type="ORF">APR42_03405</name>
</gene>
<dbReference type="PANTHER" id="PTHR37464">
    <property type="entry name" value="BLL2463 PROTEIN"/>
    <property type="match status" value="1"/>
</dbReference>
<keyword evidence="4" id="KW-1185">Reference proteome</keyword>
<keyword evidence="1" id="KW-0472">Membrane</keyword>
<dbReference type="EMBL" id="LKTP01000012">
    <property type="protein sequence ID" value="KRG28987.1"/>
    <property type="molecule type" value="Genomic_DNA"/>
</dbReference>
<sequence>MFFLNPSFLWALLGLAVPVAIHLWSKKEGKTIKVGSLKFLEESDSQKSNSIKLNEFWLLLLRILLITILVFILAEPRLSYKSENSPITYLVEKSLLSSSEVKSLTDSLNNTAEVRFLETDFPEYQPEIVKDTLSESPNYWKLAKEMETLKTDSVVVFTNVFVSGIKGKRPEISKNIHWINLNPGTAKTNLVGAVKRGNEIEKISVISAAEIFKFQKGKQNLTTSEIKAEFRNIPVVELDTLQVQIYAEEEFQTESKYIKASLLALEKYLEQPIEILNFEEENFNSNSEEILIWLSEKSAPKTEGKVLVFRKDSLANSLIKKGNSKNEYYLTGDLNSENIVEEYFAEQLLEILNLYPEINKEAAKYDVRMMDLALLKPTFGEASESSKNRDGRDISKYLWILLIILILSERALARVRKQ</sequence>
<evidence type="ECO:0000313" key="4">
    <source>
        <dbReference type="Proteomes" id="UP000051643"/>
    </source>
</evidence>
<feature type="domain" description="Aerotolerance regulator N-terminal" evidence="2">
    <location>
        <begin position="1"/>
        <end position="76"/>
    </location>
</feature>
<proteinExistence type="predicted"/>
<accession>A0A0Q9Z7Q4</accession>
<feature type="transmembrane region" description="Helical" evidence="1">
    <location>
        <begin position="56"/>
        <end position="74"/>
    </location>
</feature>
<dbReference type="PANTHER" id="PTHR37464:SF1">
    <property type="entry name" value="BLL2463 PROTEIN"/>
    <property type="match status" value="1"/>
</dbReference>
<name>A0A0Q9Z7Q4_9FLAO</name>
<comment type="caution">
    <text evidence="3">The sequence shown here is derived from an EMBL/GenBank/DDBJ whole genome shotgun (WGS) entry which is preliminary data.</text>
</comment>
<dbReference type="OrthoDB" id="890881at2"/>
<dbReference type="STRING" id="270918.APR42_03405"/>
<dbReference type="InterPro" id="IPR011933">
    <property type="entry name" value="Double_TM_dom"/>
</dbReference>
<evidence type="ECO:0000256" key="1">
    <source>
        <dbReference type="SAM" id="Phobius"/>
    </source>
</evidence>
<protein>
    <recommendedName>
        <fullName evidence="2">Aerotolerance regulator N-terminal domain-containing protein</fullName>
    </recommendedName>
</protein>
<dbReference type="AlphaFoldDB" id="A0A0Q9Z7Q4"/>
<dbReference type="InterPro" id="IPR024163">
    <property type="entry name" value="Aerotolerance_reg_N"/>
</dbReference>
<evidence type="ECO:0000259" key="2">
    <source>
        <dbReference type="Pfam" id="PF07584"/>
    </source>
</evidence>
<dbReference type="Pfam" id="PF07584">
    <property type="entry name" value="BatA"/>
    <property type="match status" value="1"/>
</dbReference>
<organism evidence="3 4">
    <name type="scientific">Salegentibacter mishustinae</name>
    <dbReference type="NCBI Taxonomy" id="270918"/>
    <lineage>
        <taxon>Bacteria</taxon>
        <taxon>Pseudomonadati</taxon>
        <taxon>Bacteroidota</taxon>
        <taxon>Flavobacteriia</taxon>
        <taxon>Flavobacteriales</taxon>
        <taxon>Flavobacteriaceae</taxon>
        <taxon>Salegentibacter</taxon>
    </lineage>
</organism>
<keyword evidence="1" id="KW-0812">Transmembrane</keyword>